<dbReference type="EMBL" id="ML769704">
    <property type="protein sequence ID" value="KAE9389256.1"/>
    <property type="molecule type" value="Genomic_DNA"/>
</dbReference>
<organism evidence="1 2">
    <name type="scientific">Gymnopus androsaceus JB14</name>
    <dbReference type="NCBI Taxonomy" id="1447944"/>
    <lineage>
        <taxon>Eukaryota</taxon>
        <taxon>Fungi</taxon>
        <taxon>Dikarya</taxon>
        <taxon>Basidiomycota</taxon>
        <taxon>Agaricomycotina</taxon>
        <taxon>Agaricomycetes</taxon>
        <taxon>Agaricomycetidae</taxon>
        <taxon>Agaricales</taxon>
        <taxon>Marasmiineae</taxon>
        <taxon>Omphalotaceae</taxon>
        <taxon>Gymnopus</taxon>
    </lineage>
</organism>
<evidence type="ECO:0000313" key="2">
    <source>
        <dbReference type="Proteomes" id="UP000799118"/>
    </source>
</evidence>
<dbReference type="OrthoDB" id="3250313at2759"/>
<protein>
    <submittedName>
        <fullName evidence="1">Uncharacterized protein</fullName>
    </submittedName>
</protein>
<evidence type="ECO:0000313" key="1">
    <source>
        <dbReference type="EMBL" id="KAE9389256.1"/>
    </source>
</evidence>
<feature type="non-terminal residue" evidence="1">
    <location>
        <position position="1"/>
    </location>
</feature>
<sequence>WFDRAFIYLNIDLGPEFAHLLRLWMDLEKIHNWKNPKRGLSHLNRPVMLNDWIGSQRTGAVPALSTGPLVQRFAKEVWTWWCSLQPKWRGTTPDNRPAPLLTFGNDWKPLHKWGNNGWLGIITCLKWWREGLDSLPEKGRLQLEADWFCAVSDVSKMLQGLLEWNRKVSDA</sequence>
<keyword evidence="2" id="KW-1185">Reference proteome</keyword>
<gene>
    <name evidence="1" type="ORF">BT96DRAFT_835142</name>
</gene>
<accession>A0A6A4GUX1</accession>
<name>A0A6A4GUX1_9AGAR</name>
<dbReference type="AlphaFoldDB" id="A0A6A4GUX1"/>
<dbReference type="Proteomes" id="UP000799118">
    <property type="component" value="Unassembled WGS sequence"/>
</dbReference>
<reference evidence="1" key="1">
    <citation type="journal article" date="2019" name="Environ. Microbiol.">
        <title>Fungal ecological strategies reflected in gene transcription - a case study of two litter decomposers.</title>
        <authorList>
            <person name="Barbi F."/>
            <person name="Kohler A."/>
            <person name="Barry K."/>
            <person name="Baskaran P."/>
            <person name="Daum C."/>
            <person name="Fauchery L."/>
            <person name="Ihrmark K."/>
            <person name="Kuo A."/>
            <person name="LaButti K."/>
            <person name="Lipzen A."/>
            <person name="Morin E."/>
            <person name="Grigoriev I.V."/>
            <person name="Henrissat B."/>
            <person name="Lindahl B."/>
            <person name="Martin F."/>
        </authorList>
    </citation>
    <scope>NUCLEOTIDE SEQUENCE</scope>
    <source>
        <strain evidence="1">JB14</strain>
    </source>
</reference>
<proteinExistence type="predicted"/>